<dbReference type="CDD" id="cd00090">
    <property type="entry name" value="HTH_ARSR"/>
    <property type="match status" value="1"/>
</dbReference>
<gene>
    <name evidence="4" type="ORF">A3F03_00060</name>
</gene>
<organism evidence="4 5">
    <name type="scientific">Candidatus Roizmanbacteria bacterium RIFCSPHIGHO2_12_FULL_41_11</name>
    <dbReference type="NCBI Taxonomy" id="1802052"/>
    <lineage>
        <taxon>Bacteria</taxon>
        <taxon>Candidatus Roizmaniibacteriota</taxon>
    </lineage>
</organism>
<evidence type="ECO:0000256" key="1">
    <source>
        <dbReference type="PIRSR" id="PIRSR640198-1"/>
    </source>
</evidence>
<dbReference type="Gene3D" id="1.10.3290.10">
    <property type="entry name" value="Fido-like domain"/>
    <property type="match status" value="1"/>
</dbReference>
<evidence type="ECO:0000313" key="4">
    <source>
        <dbReference type="EMBL" id="OGK37601.1"/>
    </source>
</evidence>
<feature type="binding site" evidence="2">
    <location>
        <begin position="244"/>
        <end position="245"/>
    </location>
    <ligand>
        <name>ATP</name>
        <dbReference type="ChEBI" id="CHEBI:30616"/>
    </ligand>
</feature>
<evidence type="ECO:0000313" key="5">
    <source>
        <dbReference type="Proteomes" id="UP000176803"/>
    </source>
</evidence>
<evidence type="ECO:0000259" key="3">
    <source>
        <dbReference type="PROSITE" id="PS51459"/>
    </source>
</evidence>
<keyword evidence="2" id="KW-0547">Nucleotide-binding</keyword>
<reference evidence="4 5" key="1">
    <citation type="journal article" date="2016" name="Nat. Commun.">
        <title>Thousands of microbial genomes shed light on interconnected biogeochemical processes in an aquifer system.</title>
        <authorList>
            <person name="Anantharaman K."/>
            <person name="Brown C.T."/>
            <person name="Hug L.A."/>
            <person name="Sharon I."/>
            <person name="Castelle C.J."/>
            <person name="Probst A.J."/>
            <person name="Thomas B.C."/>
            <person name="Singh A."/>
            <person name="Wilkins M.J."/>
            <person name="Karaoz U."/>
            <person name="Brodie E.L."/>
            <person name="Williams K.H."/>
            <person name="Hubbard S.S."/>
            <person name="Banfield J.F."/>
        </authorList>
    </citation>
    <scope>NUCLEOTIDE SEQUENCE [LARGE SCALE GENOMIC DNA]</scope>
</reference>
<dbReference type="EMBL" id="MGAC01000036">
    <property type="protein sequence ID" value="OGK37601.1"/>
    <property type="molecule type" value="Genomic_DNA"/>
</dbReference>
<dbReference type="PROSITE" id="PS51459">
    <property type="entry name" value="FIDO"/>
    <property type="match status" value="1"/>
</dbReference>
<dbReference type="PANTHER" id="PTHR13504:SF38">
    <property type="entry name" value="FIDO DOMAIN-CONTAINING PROTEIN"/>
    <property type="match status" value="1"/>
</dbReference>
<dbReference type="Proteomes" id="UP000176803">
    <property type="component" value="Unassembled WGS sequence"/>
</dbReference>
<sequence length="353" mass="40598">MVNIKRFDQRLESLPANILTLIASIDELKGRWSAGANLHPQILGRLKRSVLITSTGASTRIEGAKLSDSEVEDLMRGISMQKFKDRDVQEVKGYYELLKNVFDSWQSIKLNEGTIKHFHQEILKYVEKDSFHRGQYKVTENKVQMIDAKRNIVGTIFDTTPAYLTPIETQGLVEWTIKAIKEQKYHPLLIIGNFVVEFLKIHPFRDGNGRLSRILTNLLMLQAGYLYIPYVSHEKLIEEKKQEYYVALRKTQLTLKSEKADLVPWLTFFLNVILIQSKEAVDLLTVENVEKTLSGKQLAVLEYLQKVKEATPGDIAEITKVARPTVNQVLEKLLNLKKIERIGMGRSTRYRIL</sequence>
<dbReference type="InterPro" id="IPR003812">
    <property type="entry name" value="Fido"/>
</dbReference>
<dbReference type="Gene3D" id="1.10.10.10">
    <property type="entry name" value="Winged helix-like DNA-binding domain superfamily/Winged helix DNA-binding domain"/>
    <property type="match status" value="1"/>
</dbReference>
<accession>A0A1F7I2L3</accession>
<dbReference type="PANTHER" id="PTHR13504">
    <property type="entry name" value="FIDO DOMAIN-CONTAINING PROTEIN DDB_G0283145"/>
    <property type="match status" value="1"/>
</dbReference>
<dbReference type="AlphaFoldDB" id="A0A1F7I2L3"/>
<name>A0A1F7I2L3_9BACT</name>
<dbReference type="InterPro" id="IPR054760">
    <property type="entry name" value="DIP2311-like_C"/>
</dbReference>
<dbReference type="InterPro" id="IPR040198">
    <property type="entry name" value="Fido_containing"/>
</dbReference>
<dbReference type="SUPFAM" id="SSF140931">
    <property type="entry name" value="Fic-like"/>
    <property type="match status" value="1"/>
</dbReference>
<feature type="domain" description="Fido" evidence="3">
    <location>
        <begin position="110"/>
        <end position="271"/>
    </location>
</feature>
<comment type="caution">
    <text evidence="4">The sequence shown here is derived from an EMBL/GenBank/DDBJ whole genome shotgun (WGS) entry which is preliminary data.</text>
</comment>
<protein>
    <recommendedName>
        <fullName evidence="3">Fido domain-containing protein</fullName>
    </recommendedName>
</protein>
<dbReference type="Pfam" id="PF22168">
    <property type="entry name" value="DIP2311-like_C"/>
    <property type="match status" value="1"/>
</dbReference>
<dbReference type="GO" id="GO:0005524">
    <property type="term" value="F:ATP binding"/>
    <property type="evidence" value="ECO:0007669"/>
    <property type="project" value="UniProtKB-KW"/>
</dbReference>
<feature type="active site" evidence="1">
    <location>
        <position position="202"/>
    </location>
</feature>
<proteinExistence type="predicted"/>
<dbReference type="SUPFAM" id="SSF46785">
    <property type="entry name" value="Winged helix' DNA-binding domain"/>
    <property type="match status" value="1"/>
</dbReference>
<dbReference type="InterPro" id="IPR036388">
    <property type="entry name" value="WH-like_DNA-bd_sf"/>
</dbReference>
<feature type="binding site" evidence="2">
    <location>
        <begin position="206"/>
        <end position="213"/>
    </location>
    <ligand>
        <name>ATP</name>
        <dbReference type="ChEBI" id="CHEBI:30616"/>
    </ligand>
</feature>
<dbReference type="InterPro" id="IPR036390">
    <property type="entry name" value="WH_DNA-bd_sf"/>
</dbReference>
<dbReference type="InterPro" id="IPR036597">
    <property type="entry name" value="Fido-like_dom_sf"/>
</dbReference>
<dbReference type="Pfam" id="PF02661">
    <property type="entry name" value="Fic"/>
    <property type="match status" value="1"/>
</dbReference>
<dbReference type="InterPro" id="IPR011991">
    <property type="entry name" value="ArsR-like_HTH"/>
</dbReference>
<keyword evidence="2" id="KW-0067">ATP-binding</keyword>
<evidence type="ECO:0000256" key="2">
    <source>
        <dbReference type="PIRSR" id="PIRSR640198-2"/>
    </source>
</evidence>